<dbReference type="AntiFam" id="ANF00041">
    <property type="entry name" value="Antisense to RNaseP"/>
</dbReference>
<organism evidence="1 2">
    <name type="scientific">Vibrio cincinnatiensis DSM 19608</name>
    <dbReference type="NCBI Taxonomy" id="1123491"/>
    <lineage>
        <taxon>Bacteria</taxon>
        <taxon>Pseudomonadati</taxon>
        <taxon>Pseudomonadota</taxon>
        <taxon>Gammaproteobacteria</taxon>
        <taxon>Vibrionales</taxon>
        <taxon>Vibrionaceae</taxon>
        <taxon>Vibrio</taxon>
    </lineage>
</organism>
<protein>
    <submittedName>
        <fullName evidence="1">Uncharacterized protein</fullName>
    </submittedName>
</protein>
<name>A0A1T4N154_VIBCI</name>
<gene>
    <name evidence="1" type="ORF">SAMN02745782_01166</name>
</gene>
<dbReference type="AlphaFoldDB" id="A0A1T4N154"/>
<reference evidence="2" key="1">
    <citation type="submission" date="2017-02" db="EMBL/GenBank/DDBJ databases">
        <authorList>
            <person name="Varghese N."/>
            <person name="Submissions S."/>
        </authorList>
    </citation>
    <scope>NUCLEOTIDE SEQUENCE [LARGE SCALE GENOMIC DNA]</scope>
    <source>
        <strain evidence="2">DSM 19608</strain>
    </source>
</reference>
<dbReference type="EMBL" id="FUXB01000005">
    <property type="protein sequence ID" value="SJZ72836.1"/>
    <property type="molecule type" value="Genomic_DNA"/>
</dbReference>
<evidence type="ECO:0000313" key="1">
    <source>
        <dbReference type="EMBL" id="SJZ72836.1"/>
    </source>
</evidence>
<keyword evidence="2" id="KW-1185">Reference proteome</keyword>
<dbReference type="Proteomes" id="UP000190834">
    <property type="component" value="Unassembled WGS sequence"/>
</dbReference>
<evidence type="ECO:0000313" key="2">
    <source>
        <dbReference type="Proteomes" id="UP000190834"/>
    </source>
</evidence>
<dbReference type="STRING" id="1123491.SAMN02745782_01166"/>
<proteinExistence type="predicted"/>
<sequence length="74" mass="8167">MEAYLVLLRVEFTLLRTVARRTVRSYRTLSPLPDPQGAIGGLLSAALVVGLRPPGVTWHPALWSPDFPPPYQSP</sequence>
<accession>A0A1T4N154</accession>